<evidence type="ECO:0000256" key="4">
    <source>
        <dbReference type="PIRSR" id="PIRSR603782-2"/>
    </source>
</evidence>
<protein>
    <submittedName>
        <fullName evidence="6">Protein SCO1/2</fullName>
    </submittedName>
</protein>
<evidence type="ECO:0000256" key="1">
    <source>
        <dbReference type="ARBA" id="ARBA00010996"/>
    </source>
</evidence>
<feature type="binding site" evidence="3">
    <location>
        <position position="84"/>
    </location>
    <ligand>
        <name>Cu cation</name>
        <dbReference type="ChEBI" id="CHEBI:23378"/>
    </ligand>
</feature>
<feature type="binding site" evidence="3">
    <location>
        <position position="88"/>
    </location>
    <ligand>
        <name>Cu cation</name>
        <dbReference type="ChEBI" id="CHEBI:23378"/>
    </ligand>
</feature>
<name>A0A562BFG3_9BURK</name>
<reference evidence="6 7" key="1">
    <citation type="submission" date="2019-07" db="EMBL/GenBank/DDBJ databases">
        <title>Genome sequencing of lignin-degrading bacterial isolates.</title>
        <authorList>
            <person name="Gladden J."/>
        </authorList>
    </citation>
    <scope>NUCLEOTIDE SEQUENCE [LARGE SCALE GENOMIC DNA]</scope>
    <source>
        <strain evidence="6 7">J11</strain>
    </source>
</reference>
<evidence type="ECO:0000259" key="5">
    <source>
        <dbReference type="PROSITE" id="PS51352"/>
    </source>
</evidence>
<evidence type="ECO:0000256" key="3">
    <source>
        <dbReference type="PIRSR" id="PIRSR603782-1"/>
    </source>
</evidence>
<dbReference type="InterPro" id="IPR013766">
    <property type="entry name" value="Thioredoxin_domain"/>
</dbReference>
<dbReference type="Gene3D" id="3.40.30.10">
    <property type="entry name" value="Glutaredoxin"/>
    <property type="match status" value="1"/>
</dbReference>
<dbReference type="GO" id="GO:0046872">
    <property type="term" value="F:metal ion binding"/>
    <property type="evidence" value="ECO:0007669"/>
    <property type="project" value="UniProtKB-KW"/>
</dbReference>
<keyword evidence="4" id="KW-1015">Disulfide bond</keyword>
<dbReference type="Proteomes" id="UP000318141">
    <property type="component" value="Unassembled WGS sequence"/>
</dbReference>
<keyword evidence="2 3" id="KW-0186">Copper</keyword>
<dbReference type="OrthoDB" id="9790194at2"/>
<dbReference type="PANTHER" id="PTHR12151:SF25">
    <property type="entry name" value="LINALOOL DEHYDRATASE_ISOMERASE DOMAIN-CONTAINING PROTEIN"/>
    <property type="match status" value="1"/>
</dbReference>
<evidence type="ECO:0000313" key="7">
    <source>
        <dbReference type="Proteomes" id="UP000318141"/>
    </source>
</evidence>
<proteinExistence type="inferred from homology"/>
<dbReference type="FunFam" id="3.40.30.10:FF:000013">
    <property type="entry name" value="Blast:Protein SCO1 homolog, mitochondrial"/>
    <property type="match status" value="1"/>
</dbReference>
<keyword evidence="3" id="KW-0479">Metal-binding</keyword>
<evidence type="ECO:0000313" key="6">
    <source>
        <dbReference type="EMBL" id="TWG83828.1"/>
    </source>
</evidence>
<dbReference type="Pfam" id="PF02630">
    <property type="entry name" value="SCO1-SenC"/>
    <property type="match status" value="1"/>
</dbReference>
<dbReference type="AlphaFoldDB" id="A0A562BFG3"/>
<comment type="caution">
    <text evidence="6">The sequence shown here is derived from an EMBL/GenBank/DDBJ whole genome shotgun (WGS) entry which is preliminary data.</text>
</comment>
<dbReference type="SUPFAM" id="SSF52833">
    <property type="entry name" value="Thioredoxin-like"/>
    <property type="match status" value="1"/>
</dbReference>
<feature type="disulfide bond" description="Redox-active" evidence="4">
    <location>
        <begin position="84"/>
        <end position="88"/>
    </location>
</feature>
<dbReference type="CDD" id="cd02968">
    <property type="entry name" value="SCO"/>
    <property type="match status" value="1"/>
</dbReference>
<evidence type="ECO:0000256" key="2">
    <source>
        <dbReference type="ARBA" id="ARBA00023008"/>
    </source>
</evidence>
<feature type="domain" description="Thioredoxin" evidence="5">
    <location>
        <begin position="46"/>
        <end position="209"/>
    </location>
</feature>
<dbReference type="EMBL" id="VLJN01000023">
    <property type="protein sequence ID" value="TWG83828.1"/>
    <property type="molecule type" value="Genomic_DNA"/>
</dbReference>
<dbReference type="PROSITE" id="PS51352">
    <property type="entry name" value="THIOREDOXIN_2"/>
    <property type="match status" value="1"/>
</dbReference>
<keyword evidence="7" id="KW-1185">Reference proteome</keyword>
<comment type="similarity">
    <text evidence="1">Belongs to the SCO1/2 family.</text>
</comment>
<gene>
    <name evidence="6" type="ORF">L602_000300000430</name>
</gene>
<accession>A0A562BFG3</accession>
<dbReference type="InterPro" id="IPR003782">
    <property type="entry name" value="SCO1/SenC"/>
</dbReference>
<dbReference type="PANTHER" id="PTHR12151">
    <property type="entry name" value="ELECTRON TRANSPORT PROTIN SCO1/SENC FAMILY MEMBER"/>
    <property type="match status" value="1"/>
</dbReference>
<feature type="binding site" evidence="3">
    <location>
        <position position="174"/>
    </location>
    <ligand>
        <name>Cu cation</name>
        <dbReference type="ChEBI" id="CHEBI:23378"/>
    </ligand>
</feature>
<dbReference type="InterPro" id="IPR036249">
    <property type="entry name" value="Thioredoxin-like_sf"/>
</dbReference>
<organism evidence="6 7">
    <name type="scientific">Cupriavidus gilardii J11</name>
    <dbReference type="NCBI Taxonomy" id="936133"/>
    <lineage>
        <taxon>Bacteria</taxon>
        <taxon>Pseudomonadati</taxon>
        <taxon>Pseudomonadota</taxon>
        <taxon>Betaproteobacteria</taxon>
        <taxon>Burkholderiales</taxon>
        <taxon>Burkholderiaceae</taxon>
        <taxon>Cupriavidus</taxon>
    </lineage>
</organism>
<sequence>MRISDHSVPYPGIARRLAVTLLAGLFTLLLAACGQPKASFQNIDVTGGSEFGKDFALTDHHGKVRTLSDFKGKAVVLFFGYTHCPDVCPTTMVEWKAVMEQLGPDADRVQVMFVTVDPERDTQQLLAQYVPAFDPRFLGMRPADEAALQKIAKDFKVYYAKVPGSAPGNYTMDHSAGSYVFDPEGRLRLFIRHGQGTDPIVHDLKQLLS</sequence>
<dbReference type="PROSITE" id="PS51257">
    <property type="entry name" value="PROKAR_LIPOPROTEIN"/>
    <property type="match status" value="1"/>
</dbReference>